<protein>
    <submittedName>
        <fullName evidence="8">Gpr89 protein</fullName>
    </submittedName>
</protein>
<evidence type="ECO:0000256" key="1">
    <source>
        <dbReference type="ARBA" id="ARBA00004141"/>
    </source>
</evidence>
<dbReference type="OrthoDB" id="264392at2759"/>
<evidence type="ECO:0000313" key="8">
    <source>
        <dbReference type="EMBL" id="CAE7205826.1"/>
    </source>
</evidence>
<evidence type="ECO:0000256" key="3">
    <source>
        <dbReference type="ARBA" id="ARBA00022989"/>
    </source>
</evidence>
<dbReference type="InterPro" id="IPR022535">
    <property type="entry name" value="Golgi_pH-regulator_cons_dom"/>
</dbReference>
<feature type="transmembrane region" description="Helical" evidence="5">
    <location>
        <begin position="283"/>
        <end position="305"/>
    </location>
</feature>
<evidence type="ECO:0000256" key="4">
    <source>
        <dbReference type="ARBA" id="ARBA00023136"/>
    </source>
</evidence>
<dbReference type="InterPro" id="IPR025969">
    <property type="entry name" value="ABA_GPCR_dom"/>
</dbReference>
<feature type="transmembrane region" description="Helical" evidence="5">
    <location>
        <begin position="333"/>
        <end position="353"/>
    </location>
</feature>
<dbReference type="Proteomes" id="UP000604046">
    <property type="component" value="Unassembled WGS sequence"/>
</dbReference>
<feature type="domain" description="Abscisic acid G-protein coupled receptor-like" evidence="6">
    <location>
        <begin position="273"/>
        <end position="438"/>
    </location>
</feature>
<dbReference type="PANTHER" id="PTHR15948:SF0">
    <property type="entry name" value="GOLGI PH REGULATOR A-RELATED"/>
    <property type="match status" value="1"/>
</dbReference>
<evidence type="ECO:0000259" key="7">
    <source>
        <dbReference type="Pfam" id="PF12537"/>
    </source>
</evidence>
<dbReference type="EMBL" id="CAJNDS010000435">
    <property type="protein sequence ID" value="CAE7205826.1"/>
    <property type="molecule type" value="Genomic_DNA"/>
</dbReference>
<keyword evidence="9" id="KW-1185">Reference proteome</keyword>
<feature type="transmembrane region" description="Helical" evidence="5">
    <location>
        <begin position="374"/>
        <end position="399"/>
    </location>
</feature>
<feature type="transmembrane region" description="Helical" evidence="5">
    <location>
        <begin position="63"/>
        <end position="83"/>
    </location>
</feature>
<comment type="caution">
    <text evidence="8">The sequence shown here is derived from an EMBL/GenBank/DDBJ whole genome shotgun (WGS) entry which is preliminary data.</text>
</comment>
<keyword evidence="2 5" id="KW-0812">Transmembrane</keyword>
<dbReference type="Pfam" id="PF12430">
    <property type="entry name" value="ABA_GPCR"/>
    <property type="match status" value="1"/>
</dbReference>
<dbReference type="AlphaFoldDB" id="A0A812JLD5"/>
<feature type="transmembrane region" description="Helical" evidence="5">
    <location>
        <begin position="425"/>
        <end position="444"/>
    </location>
</feature>
<comment type="subcellular location">
    <subcellularLocation>
        <location evidence="1">Membrane</location>
        <topology evidence="1">Multi-pass membrane protein</topology>
    </subcellularLocation>
</comment>
<feature type="transmembrane region" description="Helical" evidence="5">
    <location>
        <begin position="95"/>
        <end position="118"/>
    </location>
</feature>
<sequence>MFEQLIVAFQFSAAQATFAASSSMLASWAASESASTVQAQFELMLATVAGFLDPDVRAIAWKVDHWTLIWLAYVALPACFVWTSVRSICYGSHRLAFASAVLSLPPFWYAIYVSGRLIHIDSVSFSADLLMARIGVLGVTVVATLSGFGAVNFPFQSMHSFLRPVTQQQVADVEQRLLRTMRLISARKRQELTLKQEESRLSGEEPLSIVGRVAQLVQRPLLSLEALGLNVRGGSSATRKQLITEIQALEAFSRELFVELDELIQARLCELKARTVLGRAMNVLGRCCSAICVYKILMSSINLLLRRGSAQAEDPATRLLTILLLNLRVPVDVSYWAPMLSLIFVGYLAFANTRQFIQRLLAIFRMVSTSVTSNSLALLLSEVMAMYFAACVILTLRFVPKSSRADLLMMVGEVDLSYVHLHFDYVFLLSSLCSLAVFGLSYWLKGPAADSPHAD</sequence>
<gene>
    <name evidence="8" type="primary">gpr89</name>
    <name evidence="8" type="ORF">SNAT2548_LOCUS6515</name>
</gene>
<dbReference type="Pfam" id="PF12537">
    <property type="entry name" value="GPHR_N"/>
    <property type="match status" value="1"/>
</dbReference>
<evidence type="ECO:0000259" key="6">
    <source>
        <dbReference type="Pfam" id="PF12430"/>
    </source>
</evidence>
<dbReference type="PANTHER" id="PTHR15948">
    <property type="entry name" value="G-PROTEIN COUPLED RECEPTOR 89-RELATED"/>
    <property type="match status" value="1"/>
</dbReference>
<keyword evidence="4 5" id="KW-0472">Membrane</keyword>
<accession>A0A812JLD5</accession>
<feature type="domain" description="Golgi pH regulator conserved" evidence="7">
    <location>
        <begin position="130"/>
        <end position="190"/>
    </location>
</feature>
<keyword evidence="3 5" id="KW-1133">Transmembrane helix</keyword>
<dbReference type="InterPro" id="IPR015672">
    <property type="entry name" value="GPHR/GTG"/>
</dbReference>
<evidence type="ECO:0000256" key="2">
    <source>
        <dbReference type="ARBA" id="ARBA00022692"/>
    </source>
</evidence>
<organism evidence="8 9">
    <name type="scientific">Symbiodinium natans</name>
    <dbReference type="NCBI Taxonomy" id="878477"/>
    <lineage>
        <taxon>Eukaryota</taxon>
        <taxon>Sar</taxon>
        <taxon>Alveolata</taxon>
        <taxon>Dinophyceae</taxon>
        <taxon>Suessiales</taxon>
        <taxon>Symbiodiniaceae</taxon>
        <taxon>Symbiodinium</taxon>
    </lineage>
</organism>
<proteinExistence type="predicted"/>
<evidence type="ECO:0000256" key="5">
    <source>
        <dbReference type="SAM" id="Phobius"/>
    </source>
</evidence>
<name>A0A812JLD5_9DINO</name>
<feature type="transmembrane region" description="Helical" evidence="5">
    <location>
        <begin position="130"/>
        <end position="153"/>
    </location>
</feature>
<evidence type="ECO:0000313" key="9">
    <source>
        <dbReference type="Proteomes" id="UP000604046"/>
    </source>
</evidence>
<dbReference type="GO" id="GO:0016020">
    <property type="term" value="C:membrane"/>
    <property type="evidence" value="ECO:0007669"/>
    <property type="project" value="UniProtKB-SubCell"/>
</dbReference>
<reference evidence="8" key="1">
    <citation type="submission" date="2021-02" db="EMBL/GenBank/DDBJ databases">
        <authorList>
            <person name="Dougan E. K."/>
            <person name="Rhodes N."/>
            <person name="Thang M."/>
            <person name="Chan C."/>
        </authorList>
    </citation>
    <scope>NUCLEOTIDE SEQUENCE</scope>
</reference>